<dbReference type="Gene3D" id="2.60.120.1440">
    <property type="match status" value="1"/>
</dbReference>
<dbReference type="RefSeq" id="WP_103311475.1">
    <property type="nucleotide sequence ID" value="NZ_PPPD01000001.1"/>
</dbReference>
<proteinExistence type="predicted"/>
<feature type="signal peptide" evidence="1">
    <location>
        <begin position="1"/>
        <end position="29"/>
    </location>
</feature>
<organism evidence="3 4">
    <name type="scientific">Deinococcus koreensis</name>
    <dbReference type="NCBI Taxonomy" id="2054903"/>
    <lineage>
        <taxon>Bacteria</taxon>
        <taxon>Thermotogati</taxon>
        <taxon>Deinococcota</taxon>
        <taxon>Deinococci</taxon>
        <taxon>Deinococcales</taxon>
        <taxon>Deinococcaceae</taxon>
        <taxon>Deinococcus</taxon>
    </lineage>
</organism>
<keyword evidence="4" id="KW-1185">Reference proteome</keyword>
<evidence type="ECO:0000256" key="1">
    <source>
        <dbReference type="SAM" id="SignalP"/>
    </source>
</evidence>
<accession>A0A2K3UWW4</accession>
<dbReference type="PROSITE" id="PS51318">
    <property type="entry name" value="TAT"/>
    <property type="match status" value="1"/>
</dbReference>
<feature type="domain" description="FecR protein" evidence="2">
    <location>
        <begin position="229"/>
        <end position="321"/>
    </location>
</feature>
<keyword evidence="1" id="KW-0732">Signal</keyword>
<evidence type="ECO:0000313" key="3">
    <source>
        <dbReference type="EMBL" id="PNY81032.1"/>
    </source>
</evidence>
<dbReference type="Pfam" id="PF04773">
    <property type="entry name" value="FecR"/>
    <property type="match status" value="1"/>
</dbReference>
<evidence type="ECO:0000313" key="4">
    <source>
        <dbReference type="Proteomes" id="UP000236379"/>
    </source>
</evidence>
<dbReference type="EMBL" id="PPPD01000001">
    <property type="protein sequence ID" value="PNY81032.1"/>
    <property type="molecule type" value="Genomic_DNA"/>
</dbReference>
<dbReference type="InterPro" id="IPR006860">
    <property type="entry name" value="FecR"/>
</dbReference>
<name>A0A2K3UWW4_9DEIO</name>
<dbReference type="OrthoDB" id="55068at2"/>
<dbReference type="InterPro" id="IPR006311">
    <property type="entry name" value="TAT_signal"/>
</dbReference>
<dbReference type="PANTHER" id="PTHR38731:SF3">
    <property type="entry name" value="BLL6125 PROTEIN"/>
    <property type="match status" value="1"/>
</dbReference>
<comment type="caution">
    <text evidence="3">The sequence shown here is derived from an EMBL/GenBank/DDBJ whole genome shotgun (WGS) entry which is preliminary data.</text>
</comment>
<protein>
    <recommendedName>
        <fullName evidence="2">FecR protein domain-containing protein</fullName>
    </recommendedName>
</protein>
<feature type="chain" id="PRO_5014472091" description="FecR protein domain-containing protein" evidence="1">
    <location>
        <begin position="30"/>
        <end position="534"/>
    </location>
</feature>
<evidence type="ECO:0000259" key="2">
    <source>
        <dbReference type="Pfam" id="PF04773"/>
    </source>
</evidence>
<reference evidence="3 4" key="1">
    <citation type="submission" date="2018-01" db="EMBL/GenBank/DDBJ databases">
        <title>Deinococcus koreensis sp. nov., a radiation-resistant bacterium isolated from river water.</title>
        <authorList>
            <person name="Choi A."/>
        </authorList>
    </citation>
    <scope>NUCLEOTIDE SEQUENCE [LARGE SCALE GENOMIC DNA]</scope>
    <source>
        <strain evidence="3 4">SJW1-2</strain>
    </source>
</reference>
<dbReference type="Proteomes" id="UP000236379">
    <property type="component" value="Unassembled WGS sequence"/>
</dbReference>
<dbReference type="PANTHER" id="PTHR38731">
    <property type="entry name" value="LIPL45-RELATED LIPOPROTEIN-RELATED"/>
    <property type="match status" value="1"/>
</dbReference>
<dbReference type="AlphaFoldDB" id="A0A2K3UWW4"/>
<sequence length="534" mass="55924">MSFSSSISVSPLRRRLLVLALAAPGTLAAAQSASGPLTLSEAQGSVEIQGKDSVWVRVSGPLGITSPLRVGTGRGILRAGARGEIVMGSASQFRFYRDEADLTSGRFFLRGPVAVHVQGVHLVMEGAGEARVDLSDSTRRVAVISGALRLALPGGVEQLKAGQQLALKGSRISAFKEEDPWYASQFRGPGDAVIEATRGPVRLRSARLGIAGSATTPALIGDPLEPGARLTTDAGAWAEVGFSGGGYLRLNESGELSVLSVERTSTGREVLLRLEKGTAWNVVEKGQGGYRIDTPLVSTAVRGTVFRVDASGVVKVFEGQVVTPSDGDQPIAQGQQRTSAGGIGGLQLDATDKLNQALDAERAVPLILSLSRSGVGGRPLSLPELALEARSLPGAAVSVTVAGQTVPVSGTDGLYRLERLNPSLPEGVYRVRINARRSGQSVSQTQLIRIDRTPPALEDLQLTREGRVLSLSGRLRDASGGPLTVTVKVGTQVTTRFGGGEQTFQYLLPNLTPDLPVSVSVRDEAGNETNALLP</sequence>
<gene>
    <name evidence="3" type="ORF">CVO96_06250</name>
</gene>